<dbReference type="EMBL" id="ARYM01000008">
    <property type="protein sequence ID" value="KCZ98856.1"/>
    <property type="molecule type" value="Genomic_DNA"/>
</dbReference>
<name>A0A062VET6_9PROT</name>
<reference evidence="2 3" key="1">
    <citation type="journal article" date="2014" name="Antonie Van Leeuwenhoek">
        <title>Hyphomonas beringensis sp. nov. and Hyphomonas chukchiensis sp. nov., isolated from surface seawater of the Bering Sea and Chukchi Sea.</title>
        <authorList>
            <person name="Li C."/>
            <person name="Lai Q."/>
            <person name="Li G."/>
            <person name="Dong C."/>
            <person name="Wang J."/>
            <person name="Liao Y."/>
            <person name="Shao Z."/>
        </authorList>
    </citation>
    <scope>NUCLEOTIDE SEQUENCE [LARGE SCALE GENOMIC DNA]</scope>
    <source>
        <strain evidence="2 3">PS728</strain>
    </source>
</reference>
<dbReference type="GO" id="GO:0016787">
    <property type="term" value="F:hydrolase activity"/>
    <property type="evidence" value="ECO:0007669"/>
    <property type="project" value="UniProtKB-KW"/>
</dbReference>
<proteinExistence type="predicted"/>
<gene>
    <name evidence="2" type="ORF">HPO_08149</name>
</gene>
<evidence type="ECO:0000259" key="1">
    <source>
        <dbReference type="Pfam" id="PF13788"/>
    </source>
</evidence>
<dbReference type="OrthoDB" id="8595425at2"/>
<dbReference type="InterPro" id="IPR025438">
    <property type="entry name" value="DUF4180"/>
</dbReference>
<keyword evidence="3" id="KW-1185">Reference proteome</keyword>
<protein>
    <submittedName>
        <fullName evidence="2">Alpha/beta hydrolase</fullName>
    </submittedName>
</protein>
<evidence type="ECO:0000313" key="3">
    <source>
        <dbReference type="Proteomes" id="UP000027100"/>
    </source>
</evidence>
<dbReference type="RefSeq" id="WP_035596865.1">
    <property type="nucleotide sequence ID" value="NZ_ARYM01000008.1"/>
</dbReference>
<keyword evidence="2" id="KW-0378">Hydrolase</keyword>
<accession>A0A062VET6</accession>
<feature type="domain" description="DUF4180" evidence="1">
    <location>
        <begin position="8"/>
        <end position="112"/>
    </location>
</feature>
<dbReference type="PATRIC" id="fig|1280954.3.peg.1653"/>
<organism evidence="2 3">
    <name type="scientific">Hyphomonas polymorpha PS728</name>
    <dbReference type="NCBI Taxonomy" id="1280954"/>
    <lineage>
        <taxon>Bacteria</taxon>
        <taxon>Pseudomonadati</taxon>
        <taxon>Pseudomonadota</taxon>
        <taxon>Alphaproteobacteria</taxon>
        <taxon>Hyphomonadales</taxon>
        <taxon>Hyphomonadaceae</taxon>
        <taxon>Hyphomonas</taxon>
    </lineage>
</organism>
<comment type="caution">
    <text evidence="2">The sequence shown here is derived from an EMBL/GenBank/DDBJ whole genome shotgun (WGS) entry which is preliminary data.</text>
</comment>
<sequence length="124" mass="13496">MRVEEIAGRRVLFFAEEGRLLASTGDTNDFISDVWPQNADMTAIPLSRLGPDFLKLSTRLAGEAIQKFVNYGIPLVILGDVTQPAAQSGALRDFIYESNKGKAVWFLPDADADALRGRLTGTAP</sequence>
<dbReference type="AlphaFoldDB" id="A0A062VET6"/>
<dbReference type="STRING" id="1280954.HPO_08149"/>
<dbReference type="Proteomes" id="UP000027100">
    <property type="component" value="Unassembled WGS sequence"/>
</dbReference>
<dbReference type="Pfam" id="PF13788">
    <property type="entry name" value="DUF4180"/>
    <property type="match status" value="1"/>
</dbReference>
<dbReference type="eggNOG" id="ENOG5032Z57">
    <property type="taxonomic scope" value="Bacteria"/>
</dbReference>
<evidence type="ECO:0000313" key="2">
    <source>
        <dbReference type="EMBL" id="KCZ98856.1"/>
    </source>
</evidence>